<feature type="region of interest" description="Disordered" evidence="2">
    <location>
        <begin position="399"/>
        <end position="447"/>
    </location>
</feature>
<dbReference type="Pfam" id="PF25888">
    <property type="entry name" value="WHD_DnaB"/>
    <property type="match status" value="1"/>
</dbReference>
<feature type="compositionally biased region" description="Low complexity" evidence="2">
    <location>
        <begin position="430"/>
        <end position="442"/>
    </location>
</feature>
<evidence type="ECO:0000256" key="1">
    <source>
        <dbReference type="ARBA" id="ARBA00093462"/>
    </source>
</evidence>
<evidence type="ECO:0000313" key="5">
    <source>
        <dbReference type="EMBL" id="MFB9760070.1"/>
    </source>
</evidence>
<sequence>MERQSWRELLPVDRYRVCASGLLHEHDRHMLTMLYQPLIGSKAIGLYNTLWGELKQYVSGGEESNHHALMIHMYMPLPEIYEERMKLEALGLLKVYVKKEQDIRSFLYELQPPLSPKQFFDDVVLNIFLYNRLGKTKYNKLKQSFLEQESDASAYSEVTHSFNDVFQSFSPSQIASLQEEVSVPSGFAAPGRTAGKAPSIWNDFFDFELFAEGLSALVPKKALTAHVKEAVVKLAYVYGMNALAMQNVVLGAVTEHHTIDMEMLRKGARDWYQFENGSAVPVFSERVQPLDARTMQHKEPSSQEELLIQQLEQISPRELLKEISGGTEPTAADLKIIEDVMLSQKLLPGVVNVLIYYVMLRTDMKLSKTYVEKIAGHWARKKVTTVQDAMMLAKEENRQYQEWATSKKTPKKRATTRKEQLPEWLEEQKQQSATSQSQTESAIDLEEERRRLEEELKMYKKE</sequence>
<dbReference type="InterPro" id="IPR006343">
    <property type="entry name" value="DnaB/C_C"/>
</dbReference>
<comment type="caution">
    <text evidence="5">The sequence shown here is derived from an EMBL/GenBank/DDBJ whole genome shotgun (WGS) entry which is preliminary data.</text>
</comment>
<evidence type="ECO:0000259" key="4">
    <source>
        <dbReference type="Pfam" id="PF25888"/>
    </source>
</evidence>
<feature type="domain" description="DnaB/C C-terminal" evidence="3">
    <location>
        <begin position="329"/>
        <end position="390"/>
    </location>
</feature>
<dbReference type="EMBL" id="JBHMAF010000108">
    <property type="protein sequence ID" value="MFB9760070.1"/>
    <property type="molecule type" value="Genomic_DNA"/>
</dbReference>
<feature type="compositionally biased region" description="Basic and acidic residues" evidence="2">
    <location>
        <begin position="416"/>
        <end position="429"/>
    </location>
</feature>
<evidence type="ECO:0000313" key="6">
    <source>
        <dbReference type="Proteomes" id="UP001589609"/>
    </source>
</evidence>
<proteinExistence type="inferred from homology"/>
<gene>
    <name evidence="5" type="ORF">ACFFMS_17020</name>
</gene>
<dbReference type="Pfam" id="PF07261">
    <property type="entry name" value="DnaB_2"/>
    <property type="match status" value="1"/>
</dbReference>
<evidence type="ECO:0000256" key="2">
    <source>
        <dbReference type="SAM" id="MobiDB-lite"/>
    </source>
</evidence>
<dbReference type="RefSeq" id="WP_379950403.1">
    <property type="nucleotide sequence ID" value="NZ_JBHMAF010000108.1"/>
</dbReference>
<reference evidence="5 6" key="1">
    <citation type="submission" date="2024-09" db="EMBL/GenBank/DDBJ databases">
        <authorList>
            <person name="Sun Q."/>
            <person name="Mori K."/>
        </authorList>
    </citation>
    <scope>NUCLEOTIDE SEQUENCE [LARGE SCALE GENOMIC DNA]</scope>
    <source>
        <strain evidence="5 6">JCM 11201</strain>
    </source>
</reference>
<evidence type="ECO:0000259" key="3">
    <source>
        <dbReference type="Pfam" id="PF07261"/>
    </source>
</evidence>
<accession>A0ABV5WIA8</accession>
<name>A0ABV5WIA8_9BACI</name>
<organism evidence="5 6">
    <name type="scientific">Ectobacillus funiculus</name>
    <dbReference type="NCBI Taxonomy" id="137993"/>
    <lineage>
        <taxon>Bacteria</taxon>
        <taxon>Bacillati</taxon>
        <taxon>Bacillota</taxon>
        <taxon>Bacilli</taxon>
        <taxon>Bacillales</taxon>
        <taxon>Bacillaceae</taxon>
        <taxon>Ectobacillus</taxon>
    </lineage>
</organism>
<comment type="similarity">
    <text evidence="1">Belongs to the DnaB/DnaD family.</text>
</comment>
<keyword evidence="6" id="KW-1185">Reference proteome</keyword>
<feature type="domain" description="Replicative helicase loading/DNA remodeling protein DnaB N-terminal winged helix" evidence="4">
    <location>
        <begin position="11"/>
        <end position="266"/>
    </location>
</feature>
<dbReference type="InterPro" id="IPR058660">
    <property type="entry name" value="WHD_DnaB"/>
</dbReference>
<protein>
    <submittedName>
        <fullName evidence="5">Replication initiation and membrane attachment family protein</fullName>
    </submittedName>
</protein>
<dbReference type="Proteomes" id="UP001589609">
    <property type="component" value="Unassembled WGS sequence"/>
</dbReference>